<comment type="caution">
    <text evidence="3">The sequence shown here is derived from an EMBL/GenBank/DDBJ whole genome shotgun (WGS) entry which is preliminary data.</text>
</comment>
<gene>
    <name evidence="3" type="ORF">A5685_14715</name>
</gene>
<evidence type="ECO:0000259" key="1">
    <source>
        <dbReference type="Pfam" id="PF02470"/>
    </source>
</evidence>
<feature type="domain" description="Mce/MlaD" evidence="1">
    <location>
        <begin position="39"/>
        <end position="114"/>
    </location>
</feature>
<feature type="domain" description="Mammalian cell entry C-terminal" evidence="2">
    <location>
        <begin position="129"/>
        <end position="226"/>
    </location>
</feature>
<dbReference type="Pfam" id="PF11887">
    <property type="entry name" value="Mce4_CUP1"/>
    <property type="match status" value="1"/>
</dbReference>
<evidence type="ECO:0000313" key="4">
    <source>
        <dbReference type="Proteomes" id="UP000093861"/>
    </source>
</evidence>
<dbReference type="GO" id="GO:0005576">
    <property type="term" value="C:extracellular region"/>
    <property type="evidence" value="ECO:0007669"/>
    <property type="project" value="TreeGrafter"/>
</dbReference>
<dbReference type="PANTHER" id="PTHR33371:SF17">
    <property type="entry name" value="MCE-FAMILY PROTEIN MCE1B"/>
    <property type="match status" value="1"/>
</dbReference>
<dbReference type="PANTHER" id="PTHR33371">
    <property type="entry name" value="INTERMEMBRANE PHOSPHOLIPID TRANSPORT SYSTEM BINDING PROTEIN MLAD-RELATED"/>
    <property type="match status" value="1"/>
</dbReference>
<dbReference type="InterPro" id="IPR052336">
    <property type="entry name" value="MlaD_Phospholipid_Transporter"/>
</dbReference>
<dbReference type="Proteomes" id="UP000093861">
    <property type="component" value="Unassembled WGS sequence"/>
</dbReference>
<sequence>MMKPVAAAWRLGLTVVVAIVLFILLSNALTQPVAPEVRSYTAEFTDASGLYSGADVRVRGVRVGKIESVELKRRNGQSVAAVGFTLERRYGVMSATRLAIKYQSLTGSRYIDVVDPAERFSESDLVSHISTASTQPSFDITALFNGLQPVLATLSPDEINTFAANVASFLAGDGGGLAPMLKSIQTLTRFVSDRQQVVATLMRNLSTVAEGMGGTSQNAVQILTWINRPLDGLLTVLDQIRKTDLYSVDFLVPVQNLVANLGFPTLGANGTSLITDPPGSKDTNVANVDEGLDRAINALSDFADIFKLMPVMWENIGPPSRPSAALPCSHGRFQLPEQMDVLLNGQRVVVCNH</sequence>
<dbReference type="InterPro" id="IPR003399">
    <property type="entry name" value="Mce/MlaD"/>
</dbReference>
<dbReference type="GO" id="GO:0051701">
    <property type="term" value="P:biological process involved in interaction with host"/>
    <property type="evidence" value="ECO:0007669"/>
    <property type="project" value="TreeGrafter"/>
</dbReference>
<dbReference type="EMBL" id="LZJS01000167">
    <property type="protein sequence ID" value="OBH52693.1"/>
    <property type="molecule type" value="Genomic_DNA"/>
</dbReference>
<reference evidence="3 4" key="1">
    <citation type="submission" date="2016-06" db="EMBL/GenBank/DDBJ databases">
        <authorList>
            <person name="Kjaerup R.B."/>
            <person name="Dalgaard T.S."/>
            <person name="Juul-Madsen H.R."/>
        </authorList>
    </citation>
    <scope>NUCLEOTIDE SEQUENCE [LARGE SCALE GENOMIC DNA]</scope>
    <source>
        <strain evidence="3 4">E2464</strain>
    </source>
</reference>
<dbReference type="Pfam" id="PF02470">
    <property type="entry name" value="MlaD"/>
    <property type="match status" value="1"/>
</dbReference>
<proteinExistence type="predicted"/>
<dbReference type="AlphaFoldDB" id="A0A1A2RKY1"/>
<dbReference type="RefSeq" id="WP_064954507.1">
    <property type="nucleotide sequence ID" value="NZ_LZJS01000167.1"/>
</dbReference>
<name>A0A1A2RKY1_9MYCO</name>
<evidence type="ECO:0000313" key="3">
    <source>
        <dbReference type="EMBL" id="OBH52693.1"/>
    </source>
</evidence>
<accession>A0A1A2RKY1</accession>
<dbReference type="InterPro" id="IPR024516">
    <property type="entry name" value="Mce_C"/>
</dbReference>
<organism evidence="3 4">
    <name type="scientific">Mycobacterium colombiense</name>
    <dbReference type="NCBI Taxonomy" id="339268"/>
    <lineage>
        <taxon>Bacteria</taxon>
        <taxon>Bacillati</taxon>
        <taxon>Actinomycetota</taxon>
        <taxon>Actinomycetes</taxon>
        <taxon>Mycobacteriales</taxon>
        <taxon>Mycobacteriaceae</taxon>
        <taxon>Mycobacterium</taxon>
        <taxon>Mycobacterium avium complex (MAC)</taxon>
    </lineage>
</organism>
<protein>
    <submittedName>
        <fullName evidence="3">Mammalian cell entry protein</fullName>
    </submittedName>
</protein>
<evidence type="ECO:0000259" key="2">
    <source>
        <dbReference type="Pfam" id="PF11887"/>
    </source>
</evidence>